<evidence type="ECO:0000313" key="2">
    <source>
        <dbReference type="Proteomes" id="UP001057402"/>
    </source>
</evidence>
<protein>
    <submittedName>
        <fullName evidence="1">Uncharacterized protein</fullName>
    </submittedName>
</protein>
<dbReference type="Proteomes" id="UP001057402">
    <property type="component" value="Chromosome 5"/>
</dbReference>
<accession>A0ACB9QZE6</accession>
<sequence length="210" mass="22646">MSTCWRFPLNLGYLEAEFFLYGSTGLLSRKSVTSGDPENCQGISKALLTLSAEVFTTIMDDGFGRTLVPPFDPCVNSINYLLASYMIPYVGLTGYVGANPRLQGTYSKKLVAGLLGMESGQDAVIRALLYQRADKPVEPYGITVAKFTEHISKLRNKLSNGGLKDEGLVVPRRQGAEGSVSGNILAGDENSVTYEPTAEEILSIVYGSGK</sequence>
<organism evidence="1 2">
    <name type="scientific">Melastoma candidum</name>
    <dbReference type="NCBI Taxonomy" id="119954"/>
    <lineage>
        <taxon>Eukaryota</taxon>
        <taxon>Viridiplantae</taxon>
        <taxon>Streptophyta</taxon>
        <taxon>Embryophyta</taxon>
        <taxon>Tracheophyta</taxon>
        <taxon>Spermatophyta</taxon>
        <taxon>Magnoliopsida</taxon>
        <taxon>eudicotyledons</taxon>
        <taxon>Gunneridae</taxon>
        <taxon>Pentapetalae</taxon>
        <taxon>rosids</taxon>
        <taxon>malvids</taxon>
        <taxon>Myrtales</taxon>
        <taxon>Melastomataceae</taxon>
        <taxon>Melastomatoideae</taxon>
        <taxon>Melastomateae</taxon>
        <taxon>Melastoma</taxon>
    </lineage>
</organism>
<evidence type="ECO:0000313" key="1">
    <source>
        <dbReference type="EMBL" id="KAI4371366.1"/>
    </source>
</evidence>
<dbReference type="EMBL" id="CM042884">
    <property type="protein sequence ID" value="KAI4371366.1"/>
    <property type="molecule type" value="Genomic_DNA"/>
</dbReference>
<name>A0ACB9QZE6_9MYRT</name>
<comment type="caution">
    <text evidence="1">The sequence shown here is derived from an EMBL/GenBank/DDBJ whole genome shotgun (WGS) entry which is preliminary data.</text>
</comment>
<keyword evidence="2" id="KW-1185">Reference proteome</keyword>
<proteinExistence type="predicted"/>
<gene>
    <name evidence="1" type="ORF">MLD38_019611</name>
</gene>
<reference evidence="2" key="1">
    <citation type="journal article" date="2023" name="Front. Plant Sci.">
        <title>Chromosomal-level genome assembly of Melastoma candidum provides insights into trichome evolution.</title>
        <authorList>
            <person name="Zhong Y."/>
            <person name="Wu W."/>
            <person name="Sun C."/>
            <person name="Zou P."/>
            <person name="Liu Y."/>
            <person name="Dai S."/>
            <person name="Zhou R."/>
        </authorList>
    </citation>
    <scope>NUCLEOTIDE SEQUENCE [LARGE SCALE GENOMIC DNA]</scope>
</reference>